<comment type="caution">
    <text evidence="2">The sequence shown here is derived from an EMBL/GenBank/DDBJ whole genome shotgun (WGS) entry which is preliminary data.</text>
</comment>
<sequence>MREEKRMTYDRLVCANCAAPVSEGRCPVCRANRERMQHEGPFGGLSPAALIGLLLVLIAAMALVAHQTA</sequence>
<evidence type="ECO:0000313" key="3">
    <source>
        <dbReference type="Proteomes" id="UP000014629"/>
    </source>
</evidence>
<accession>S3ZP55</accession>
<name>S3ZP55_9ACTN</name>
<keyword evidence="1" id="KW-1133">Transmembrane helix</keyword>
<dbReference type="AlphaFoldDB" id="S3ZP55"/>
<gene>
    <name evidence="2" type="ORF">STRAU_6828</name>
</gene>
<evidence type="ECO:0000256" key="1">
    <source>
        <dbReference type="SAM" id="Phobius"/>
    </source>
</evidence>
<proteinExistence type="predicted"/>
<keyword evidence="1" id="KW-0472">Membrane</keyword>
<dbReference type="PATRIC" id="fig|1286094.4.peg.6750"/>
<keyword evidence="1" id="KW-0812">Transmembrane</keyword>
<feature type="transmembrane region" description="Helical" evidence="1">
    <location>
        <begin position="42"/>
        <end position="65"/>
    </location>
</feature>
<protein>
    <submittedName>
        <fullName evidence="2">Uncharacterized protein</fullName>
    </submittedName>
</protein>
<dbReference type="EMBL" id="AOPZ01000445">
    <property type="protein sequence ID" value="EPH40110.1"/>
    <property type="molecule type" value="Genomic_DNA"/>
</dbReference>
<dbReference type="Proteomes" id="UP000014629">
    <property type="component" value="Unassembled WGS sequence"/>
</dbReference>
<evidence type="ECO:0000313" key="2">
    <source>
        <dbReference type="EMBL" id="EPH40110.1"/>
    </source>
</evidence>
<keyword evidence="3" id="KW-1185">Reference proteome</keyword>
<organism evidence="2 3">
    <name type="scientific">Streptomyces aurantiacus JA 4570</name>
    <dbReference type="NCBI Taxonomy" id="1286094"/>
    <lineage>
        <taxon>Bacteria</taxon>
        <taxon>Bacillati</taxon>
        <taxon>Actinomycetota</taxon>
        <taxon>Actinomycetes</taxon>
        <taxon>Kitasatosporales</taxon>
        <taxon>Streptomycetaceae</taxon>
        <taxon>Streptomyces</taxon>
        <taxon>Streptomyces aurantiacus group</taxon>
    </lineage>
</organism>
<reference evidence="2 3" key="1">
    <citation type="submission" date="2013-02" db="EMBL/GenBank/DDBJ databases">
        <title>Draft Genome Sequence of Streptomyces aurantiacus, Which Produces Setomimycin.</title>
        <authorList>
            <person name="Gruening B.A."/>
            <person name="Praeg A."/>
            <person name="Erxleben A."/>
            <person name="Guenther S."/>
            <person name="Mueller M."/>
        </authorList>
    </citation>
    <scope>NUCLEOTIDE SEQUENCE [LARGE SCALE GENOMIC DNA]</scope>
    <source>
        <strain evidence="2 3">JA 4570</strain>
    </source>
</reference>